<proteinExistence type="predicted"/>
<evidence type="ECO:0000313" key="1">
    <source>
        <dbReference type="EMBL" id="STD82646.1"/>
    </source>
</evidence>
<protein>
    <submittedName>
        <fullName evidence="1">Uncharacterized protein</fullName>
    </submittedName>
</protein>
<gene>
    <name evidence="1" type="ORF">NCTC12360_01078</name>
</gene>
<sequence>MQECPYKRGDILLRTGYSPSSGYCYLVHDVKNGYLYLDGLHMKIHYTIVPFYFEEEPFIPTLYLPTREQAKREKGFKNRYWYCP</sequence>
<dbReference type="AlphaFoldDB" id="A0A376GX80"/>
<dbReference type="EMBL" id="UFYW01000001">
    <property type="protein sequence ID" value="STD82646.1"/>
    <property type="molecule type" value="Genomic_DNA"/>
</dbReference>
<keyword evidence="2" id="KW-1185">Reference proteome</keyword>
<name>A0A376GX80_ENTGA</name>
<evidence type="ECO:0000313" key="2">
    <source>
        <dbReference type="Proteomes" id="UP000254807"/>
    </source>
</evidence>
<reference evidence="1 2" key="1">
    <citation type="submission" date="2018-06" db="EMBL/GenBank/DDBJ databases">
        <authorList>
            <consortium name="Pathogen Informatics"/>
            <person name="Doyle S."/>
        </authorList>
    </citation>
    <scope>NUCLEOTIDE SEQUENCE [LARGE SCALE GENOMIC DNA]</scope>
    <source>
        <strain evidence="1 2">NCTC12360</strain>
    </source>
</reference>
<accession>A0A376GX80</accession>
<organism evidence="1 2">
    <name type="scientific">Enterococcus gallinarum</name>
    <dbReference type="NCBI Taxonomy" id="1353"/>
    <lineage>
        <taxon>Bacteria</taxon>
        <taxon>Bacillati</taxon>
        <taxon>Bacillota</taxon>
        <taxon>Bacilli</taxon>
        <taxon>Lactobacillales</taxon>
        <taxon>Enterococcaceae</taxon>
        <taxon>Enterococcus</taxon>
    </lineage>
</organism>
<dbReference type="Proteomes" id="UP000254807">
    <property type="component" value="Unassembled WGS sequence"/>
</dbReference>